<dbReference type="OrthoDB" id="2437582at2759"/>
<sequence>PVSPEGFRLPLAVVDEMPVNPEGFRLPLVVVDEMATYRSDLRLSEKSFGLKIKSVSQFYSKTLLTIRISSLAYVEQLKELISDKNFNAVKFYKNLNFPFARKKEAEEVLYESLKIIASENNVKARKLLANFDKLINANSVVTYWD</sequence>
<name>A0A9N9HYJ1_9GLOM</name>
<keyword evidence="2" id="KW-1185">Reference proteome</keyword>
<dbReference type="Proteomes" id="UP000789508">
    <property type="component" value="Unassembled WGS sequence"/>
</dbReference>
<organism evidence="1 2">
    <name type="scientific">Ambispora leptoticha</name>
    <dbReference type="NCBI Taxonomy" id="144679"/>
    <lineage>
        <taxon>Eukaryota</taxon>
        <taxon>Fungi</taxon>
        <taxon>Fungi incertae sedis</taxon>
        <taxon>Mucoromycota</taxon>
        <taxon>Glomeromycotina</taxon>
        <taxon>Glomeromycetes</taxon>
        <taxon>Archaeosporales</taxon>
        <taxon>Ambisporaceae</taxon>
        <taxon>Ambispora</taxon>
    </lineage>
</organism>
<comment type="caution">
    <text evidence="1">The sequence shown here is derived from an EMBL/GenBank/DDBJ whole genome shotgun (WGS) entry which is preliminary data.</text>
</comment>
<gene>
    <name evidence="1" type="ORF">ALEPTO_LOCUS11956</name>
</gene>
<dbReference type="EMBL" id="CAJVPS010023043">
    <property type="protein sequence ID" value="CAG8712488.1"/>
    <property type="molecule type" value="Genomic_DNA"/>
</dbReference>
<accession>A0A9N9HYJ1</accession>
<evidence type="ECO:0000313" key="1">
    <source>
        <dbReference type="EMBL" id="CAG8712488.1"/>
    </source>
</evidence>
<feature type="non-terminal residue" evidence="1">
    <location>
        <position position="1"/>
    </location>
</feature>
<reference evidence="1" key="1">
    <citation type="submission" date="2021-06" db="EMBL/GenBank/DDBJ databases">
        <authorList>
            <person name="Kallberg Y."/>
            <person name="Tangrot J."/>
            <person name="Rosling A."/>
        </authorList>
    </citation>
    <scope>NUCLEOTIDE SEQUENCE</scope>
    <source>
        <strain evidence="1">FL130A</strain>
    </source>
</reference>
<protein>
    <submittedName>
        <fullName evidence="1">13472_t:CDS:1</fullName>
    </submittedName>
</protein>
<proteinExistence type="predicted"/>
<feature type="non-terminal residue" evidence="1">
    <location>
        <position position="145"/>
    </location>
</feature>
<dbReference type="AlphaFoldDB" id="A0A9N9HYJ1"/>
<evidence type="ECO:0000313" key="2">
    <source>
        <dbReference type="Proteomes" id="UP000789508"/>
    </source>
</evidence>